<dbReference type="CDD" id="cd03401">
    <property type="entry name" value="SPFH_prohibitin"/>
    <property type="match status" value="1"/>
</dbReference>
<comment type="subcellular location">
    <subcellularLocation>
        <location evidence="1 6">Mitochondrion inner membrane</location>
    </subcellularLocation>
</comment>
<reference evidence="8 9" key="1">
    <citation type="submission" date="2017-12" db="EMBL/GenBank/DDBJ databases">
        <title>Sequencing, de novo assembly and annotation of complete genome of a new Thraustochytrid species, strain FCC1311.</title>
        <authorList>
            <person name="Sedici K."/>
            <person name="Godart F."/>
            <person name="Aiese Cigliano R."/>
            <person name="Sanseverino W."/>
            <person name="Barakat M."/>
            <person name="Ortet P."/>
            <person name="Marechal E."/>
            <person name="Cagnac O."/>
            <person name="Amato A."/>
        </authorList>
    </citation>
    <scope>NUCLEOTIDE SEQUENCE [LARGE SCALE GENOMIC DNA]</scope>
</reference>
<keyword evidence="5" id="KW-0472">Membrane</keyword>
<sequence length="245" mass="27753">MFNRITGLREQTYGEGIHARIPWFEYPTVYDVRTRPRNISSLTGSRDLQMVNIAIRVLHRPDSSHLSAIHRQLGTDYDERVLPSIVNEVCKQVVAQFNASQLITQREQVSQLIRRNLMVRAQHFNILLEDVSITELKFGREYSSAVERKQVAQQEAERARFLVDKALQDKRSIVIRAQGEAKSAELVGKAIQDNPGFIELRRIEAAKEVSDTLSRSANRAFLSAENLMLGLVAPSQSAADIAKKK</sequence>
<dbReference type="InterPro" id="IPR000163">
    <property type="entry name" value="Prohibitin"/>
</dbReference>
<dbReference type="PANTHER" id="PTHR23222:SF1">
    <property type="entry name" value="PROHIBITIN-2"/>
    <property type="match status" value="1"/>
</dbReference>
<dbReference type="PANTHER" id="PTHR23222">
    <property type="entry name" value="PROHIBITIN"/>
    <property type="match status" value="1"/>
</dbReference>
<dbReference type="SUPFAM" id="SSF117892">
    <property type="entry name" value="Band 7/SPFH domain"/>
    <property type="match status" value="1"/>
</dbReference>
<dbReference type="FunFam" id="3.30.479.30:FF:000001">
    <property type="entry name" value="Prohibitin 2"/>
    <property type="match status" value="1"/>
</dbReference>
<evidence type="ECO:0000256" key="4">
    <source>
        <dbReference type="ARBA" id="ARBA00023128"/>
    </source>
</evidence>
<evidence type="ECO:0000256" key="3">
    <source>
        <dbReference type="ARBA" id="ARBA00022792"/>
    </source>
</evidence>
<dbReference type="InParanoid" id="A0A2R5GLF1"/>
<dbReference type="InterPro" id="IPR001107">
    <property type="entry name" value="Band_7"/>
</dbReference>
<keyword evidence="9" id="KW-1185">Reference proteome</keyword>
<evidence type="ECO:0000256" key="5">
    <source>
        <dbReference type="ARBA" id="ARBA00023136"/>
    </source>
</evidence>
<comment type="caution">
    <text evidence="8">The sequence shown here is derived from an EMBL/GenBank/DDBJ whole genome shotgun (WGS) entry which is preliminary data.</text>
</comment>
<dbReference type="OrthoDB" id="275637at2759"/>
<evidence type="ECO:0000256" key="2">
    <source>
        <dbReference type="ARBA" id="ARBA00009658"/>
    </source>
</evidence>
<dbReference type="Proteomes" id="UP000241890">
    <property type="component" value="Unassembled WGS sequence"/>
</dbReference>
<feature type="domain" description="Band 7" evidence="7">
    <location>
        <begin position="1"/>
        <end position="150"/>
    </location>
</feature>
<dbReference type="SMART" id="SM00244">
    <property type="entry name" value="PHB"/>
    <property type="match status" value="1"/>
</dbReference>
<evidence type="ECO:0000313" key="8">
    <source>
        <dbReference type="EMBL" id="GBG31726.1"/>
    </source>
</evidence>
<keyword evidence="4" id="KW-0496">Mitochondrion</keyword>
<dbReference type="AlphaFoldDB" id="A0A2R5GLF1"/>
<evidence type="ECO:0000256" key="6">
    <source>
        <dbReference type="RuleBase" id="RU366048"/>
    </source>
</evidence>
<evidence type="ECO:0000313" key="9">
    <source>
        <dbReference type="Proteomes" id="UP000241890"/>
    </source>
</evidence>
<dbReference type="FunCoup" id="A0A2R5GLF1">
    <property type="interactions" value="380"/>
</dbReference>
<dbReference type="EMBL" id="BEYU01000104">
    <property type="protein sequence ID" value="GBG31726.1"/>
    <property type="molecule type" value="Genomic_DNA"/>
</dbReference>
<organism evidence="8 9">
    <name type="scientific">Hondaea fermentalgiana</name>
    <dbReference type="NCBI Taxonomy" id="2315210"/>
    <lineage>
        <taxon>Eukaryota</taxon>
        <taxon>Sar</taxon>
        <taxon>Stramenopiles</taxon>
        <taxon>Bigyra</taxon>
        <taxon>Labyrinthulomycetes</taxon>
        <taxon>Thraustochytrida</taxon>
        <taxon>Thraustochytriidae</taxon>
        <taxon>Hondaea</taxon>
    </lineage>
</organism>
<dbReference type="GO" id="GO:0005743">
    <property type="term" value="C:mitochondrial inner membrane"/>
    <property type="evidence" value="ECO:0007669"/>
    <property type="project" value="UniProtKB-SubCell"/>
</dbReference>
<evidence type="ECO:0000256" key="1">
    <source>
        <dbReference type="ARBA" id="ARBA00004273"/>
    </source>
</evidence>
<dbReference type="PRINTS" id="PR00679">
    <property type="entry name" value="PROHIBITIN"/>
</dbReference>
<dbReference type="InterPro" id="IPR036013">
    <property type="entry name" value="Band_7/SPFH_dom_sf"/>
</dbReference>
<dbReference type="GO" id="GO:0007005">
    <property type="term" value="P:mitochondrion organization"/>
    <property type="evidence" value="ECO:0007669"/>
    <property type="project" value="TreeGrafter"/>
</dbReference>
<evidence type="ECO:0000259" key="7">
    <source>
        <dbReference type="SMART" id="SM00244"/>
    </source>
</evidence>
<proteinExistence type="inferred from homology"/>
<gene>
    <name evidence="8" type="ORF">FCC1311_079512</name>
</gene>
<name>A0A2R5GLF1_9STRA</name>
<comment type="similarity">
    <text evidence="2 6">Belongs to the prohibitin family.</text>
</comment>
<accession>A0A2R5GLF1</accession>
<keyword evidence="3 6" id="KW-0999">Mitochondrion inner membrane</keyword>
<protein>
    <recommendedName>
        <fullName evidence="6">Prohibitin</fullName>
    </recommendedName>
</protein>
<dbReference type="Gene3D" id="3.30.479.30">
    <property type="entry name" value="Band 7 domain"/>
    <property type="match status" value="1"/>
</dbReference>
<dbReference type="Pfam" id="PF01145">
    <property type="entry name" value="Band_7"/>
    <property type="match status" value="1"/>
</dbReference>